<proteinExistence type="predicted"/>
<dbReference type="RefSeq" id="XP_022665314.1">
    <property type="nucleotide sequence ID" value="XM_022809579.1"/>
</dbReference>
<reference evidence="1" key="1">
    <citation type="submission" date="2021-01" db="UniProtKB">
        <authorList>
            <consortium name="EnsemblMetazoa"/>
        </authorList>
    </citation>
    <scope>IDENTIFICATION</scope>
</reference>
<dbReference type="EnsemblMetazoa" id="XM_022809579">
    <property type="protein sequence ID" value="XP_022665314"/>
    <property type="gene ID" value="LOC111252118"/>
</dbReference>
<dbReference type="InParanoid" id="A0A7M7KSQ3"/>
<dbReference type="GeneID" id="111252118"/>
<evidence type="ECO:0000313" key="2">
    <source>
        <dbReference type="Proteomes" id="UP000594260"/>
    </source>
</evidence>
<protein>
    <submittedName>
        <fullName evidence="1">Uncharacterized protein</fullName>
    </submittedName>
</protein>
<dbReference type="Proteomes" id="UP000594260">
    <property type="component" value="Unplaced"/>
</dbReference>
<accession>A0A7M7KSQ3</accession>
<sequence>MTVCVRYEFGQATASMAPPIFFKMAKFGRFVLLALFALVLYEQCMANVEQLVQVFETVVDLLAASDKASKLKEDMHLARPCLDSLVMKTNEDTLDQVLKGMVPLAMKCGTELMKEGQDKEKKKKVFIDCLKQQSGDFLESLPDREKDAFQEANNCIKAIFTDME</sequence>
<name>A0A7M7KSQ3_VARDE</name>
<dbReference type="AlphaFoldDB" id="A0A7M7KSQ3"/>
<dbReference type="OrthoDB" id="6512806at2759"/>
<dbReference type="KEGG" id="vde:111252118"/>
<keyword evidence="2" id="KW-1185">Reference proteome</keyword>
<evidence type="ECO:0000313" key="1">
    <source>
        <dbReference type="EnsemblMetazoa" id="XP_022665314"/>
    </source>
</evidence>
<organism evidence="1 2">
    <name type="scientific">Varroa destructor</name>
    <name type="common">Honeybee mite</name>
    <dbReference type="NCBI Taxonomy" id="109461"/>
    <lineage>
        <taxon>Eukaryota</taxon>
        <taxon>Metazoa</taxon>
        <taxon>Ecdysozoa</taxon>
        <taxon>Arthropoda</taxon>
        <taxon>Chelicerata</taxon>
        <taxon>Arachnida</taxon>
        <taxon>Acari</taxon>
        <taxon>Parasitiformes</taxon>
        <taxon>Mesostigmata</taxon>
        <taxon>Gamasina</taxon>
        <taxon>Dermanyssoidea</taxon>
        <taxon>Varroidae</taxon>
        <taxon>Varroa</taxon>
    </lineage>
</organism>